<evidence type="ECO:0000313" key="3">
    <source>
        <dbReference type="Proteomes" id="UP000000417"/>
    </source>
</evidence>
<dbReference type="HOGENOM" id="CLU_1785915_0_0_9"/>
<gene>
    <name evidence="2" type="ordered locus">STH1649</name>
</gene>
<dbReference type="EMBL" id="AP006840">
    <property type="protein sequence ID" value="BAD40634.1"/>
    <property type="molecule type" value="Genomic_DNA"/>
</dbReference>
<evidence type="ECO:0000313" key="2">
    <source>
        <dbReference type="EMBL" id="BAD40634.1"/>
    </source>
</evidence>
<reference evidence="2 3" key="1">
    <citation type="journal article" date="2004" name="Nucleic Acids Res.">
        <title>Genome sequence of Symbiobacterium thermophilum, an uncultivable bacterium that depends on microbial commensalism.</title>
        <authorList>
            <person name="Ueda K."/>
            <person name="Yamashita A."/>
            <person name="Ishikawa J."/>
            <person name="Shimada M."/>
            <person name="Watsuji T."/>
            <person name="Morimura K."/>
            <person name="Ikeda H."/>
            <person name="Hattori M."/>
            <person name="Beppu T."/>
        </authorList>
    </citation>
    <scope>NUCLEOTIDE SEQUENCE [LARGE SCALE GENOMIC DNA]</scope>
    <source>
        <strain evidence="3">T / IAM 14863</strain>
    </source>
</reference>
<sequence length="145" mass="15307">MGGGGTHWISALPVRRALPFLLAAGPGLTAGNSSGWCASLRSAWPPRLPAPRRCSSGPRNRLDRLRGSAPPGGRAFPPERTRRRRKHRSRMTAGAVIPCARPGWITDCTGSSAHARTARPDDDTRRSAPVTRSGPAACTLSSGPP</sequence>
<dbReference type="KEGG" id="sth:STH1649"/>
<dbReference type="STRING" id="292459.STH1649"/>
<evidence type="ECO:0000256" key="1">
    <source>
        <dbReference type="SAM" id="MobiDB-lite"/>
    </source>
</evidence>
<accession>Q67NV9</accession>
<proteinExistence type="predicted"/>
<protein>
    <submittedName>
        <fullName evidence="2">Uncharacterized protein</fullName>
    </submittedName>
</protein>
<keyword evidence="3" id="KW-1185">Reference proteome</keyword>
<organism evidence="2 3">
    <name type="scientific">Symbiobacterium thermophilum (strain DSM 24528 / JCM 14929 / IAM 14863 / T)</name>
    <dbReference type="NCBI Taxonomy" id="292459"/>
    <lineage>
        <taxon>Bacteria</taxon>
        <taxon>Bacillati</taxon>
        <taxon>Bacillota</taxon>
        <taxon>Clostridia</taxon>
        <taxon>Eubacteriales</taxon>
        <taxon>Symbiobacteriaceae</taxon>
        <taxon>Symbiobacterium</taxon>
    </lineage>
</organism>
<name>Q67NV9_SYMTH</name>
<dbReference type="AlphaFoldDB" id="Q67NV9"/>
<dbReference type="Proteomes" id="UP000000417">
    <property type="component" value="Chromosome"/>
</dbReference>
<feature type="region of interest" description="Disordered" evidence="1">
    <location>
        <begin position="47"/>
        <end position="145"/>
    </location>
</feature>
<feature type="compositionally biased region" description="Basic residues" evidence="1">
    <location>
        <begin position="81"/>
        <end position="90"/>
    </location>
</feature>